<evidence type="ECO:0000256" key="1">
    <source>
        <dbReference type="SAM" id="Coils"/>
    </source>
</evidence>
<evidence type="ECO:0000256" key="2">
    <source>
        <dbReference type="SAM" id="MobiDB-lite"/>
    </source>
</evidence>
<protein>
    <submittedName>
        <fullName evidence="3">Uncharacterized protein</fullName>
    </submittedName>
</protein>
<proteinExistence type="predicted"/>
<evidence type="ECO:0000313" key="4">
    <source>
        <dbReference type="Proteomes" id="UP000000305"/>
    </source>
</evidence>
<keyword evidence="4" id="KW-1185">Reference proteome</keyword>
<dbReference type="InParanoid" id="E9HE86"/>
<dbReference type="EMBL" id="GL732627">
    <property type="protein sequence ID" value="EFX69979.1"/>
    <property type="molecule type" value="Genomic_DNA"/>
</dbReference>
<dbReference type="HOGENOM" id="CLU_1697284_0_0_1"/>
<feature type="region of interest" description="Disordered" evidence="2">
    <location>
        <begin position="61"/>
        <end position="97"/>
    </location>
</feature>
<organism evidence="3 4">
    <name type="scientific">Daphnia pulex</name>
    <name type="common">Water flea</name>
    <dbReference type="NCBI Taxonomy" id="6669"/>
    <lineage>
        <taxon>Eukaryota</taxon>
        <taxon>Metazoa</taxon>
        <taxon>Ecdysozoa</taxon>
        <taxon>Arthropoda</taxon>
        <taxon>Crustacea</taxon>
        <taxon>Branchiopoda</taxon>
        <taxon>Diplostraca</taxon>
        <taxon>Cladocera</taxon>
        <taxon>Anomopoda</taxon>
        <taxon>Daphniidae</taxon>
        <taxon>Daphnia</taxon>
    </lineage>
</organism>
<reference evidence="3 4" key="1">
    <citation type="journal article" date="2011" name="Science">
        <title>The ecoresponsive genome of Daphnia pulex.</title>
        <authorList>
            <person name="Colbourne J.K."/>
            <person name="Pfrender M.E."/>
            <person name="Gilbert D."/>
            <person name="Thomas W.K."/>
            <person name="Tucker A."/>
            <person name="Oakley T.H."/>
            <person name="Tokishita S."/>
            <person name="Aerts A."/>
            <person name="Arnold G.J."/>
            <person name="Basu M.K."/>
            <person name="Bauer D.J."/>
            <person name="Caceres C.E."/>
            <person name="Carmel L."/>
            <person name="Casola C."/>
            <person name="Choi J.H."/>
            <person name="Detter J.C."/>
            <person name="Dong Q."/>
            <person name="Dusheyko S."/>
            <person name="Eads B.D."/>
            <person name="Frohlich T."/>
            <person name="Geiler-Samerotte K.A."/>
            <person name="Gerlach D."/>
            <person name="Hatcher P."/>
            <person name="Jogdeo S."/>
            <person name="Krijgsveld J."/>
            <person name="Kriventseva E.V."/>
            <person name="Kultz D."/>
            <person name="Laforsch C."/>
            <person name="Lindquist E."/>
            <person name="Lopez J."/>
            <person name="Manak J.R."/>
            <person name="Muller J."/>
            <person name="Pangilinan J."/>
            <person name="Patwardhan R.P."/>
            <person name="Pitluck S."/>
            <person name="Pritham E.J."/>
            <person name="Rechtsteiner A."/>
            <person name="Rho M."/>
            <person name="Rogozin I.B."/>
            <person name="Sakarya O."/>
            <person name="Salamov A."/>
            <person name="Schaack S."/>
            <person name="Shapiro H."/>
            <person name="Shiga Y."/>
            <person name="Skalitzky C."/>
            <person name="Smith Z."/>
            <person name="Souvorov A."/>
            <person name="Sung W."/>
            <person name="Tang Z."/>
            <person name="Tsuchiya D."/>
            <person name="Tu H."/>
            <person name="Vos H."/>
            <person name="Wang M."/>
            <person name="Wolf Y.I."/>
            <person name="Yamagata H."/>
            <person name="Yamada T."/>
            <person name="Ye Y."/>
            <person name="Shaw J.R."/>
            <person name="Andrews J."/>
            <person name="Crease T.J."/>
            <person name="Tang H."/>
            <person name="Lucas S.M."/>
            <person name="Robertson H.M."/>
            <person name="Bork P."/>
            <person name="Koonin E.V."/>
            <person name="Zdobnov E.M."/>
            <person name="Grigoriev I.V."/>
            <person name="Lynch M."/>
            <person name="Boore J.L."/>
        </authorList>
    </citation>
    <scope>NUCLEOTIDE SEQUENCE [LARGE SCALE GENOMIC DNA]</scope>
</reference>
<feature type="region of interest" description="Disordered" evidence="2">
    <location>
        <begin position="1"/>
        <end position="33"/>
    </location>
</feature>
<dbReference type="KEGG" id="dpx:DAPPUDRAFT_257801"/>
<name>E9HE86_DAPPU</name>
<feature type="coiled-coil region" evidence="1">
    <location>
        <begin position="122"/>
        <end position="149"/>
    </location>
</feature>
<evidence type="ECO:0000313" key="3">
    <source>
        <dbReference type="EMBL" id="EFX69979.1"/>
    </source>
</evidence>
<sequence>MMMNNNRQGLKRQNFQFTTDLPLPSTPEVRPSLEPRTLGMEARVADHKATVDMCEIRRLDNKEEATASNNNRNNRKGVCSRLDNKEEANKKLESPEKFNTPYCQCDAWTIKKRPLALKPSSSKETRKVEELLRRENDELNEEVGALKRKVEEFFL</sequence>
<feature type="compositionally biased region" description="Polar residues" evidence="2">
    <location>
        <begin position="1"/>
        <end position="19"/>
    </location>
</feature>
<dbReference type="AlphaFoldDB" id="E9HE86"/>
<keyword evidence="1" id="KW-0175">Coiled coil</keyword>
<accession>E9HE86</accession>
<dbReference type="Proteomes" id="UP000000305">
    <property type="component" value="Unassembled WGS sequence"/>
</dbReference>
<gene>
    <name evidence="3" type="ORF">DAPPUDRAFT_257801</name>
</gene>
<feature type="compositionally biased region" description="Basic and acidic residues" evidence="2">
    <location>
        <begin position="82"/>
        <end position="96"/>
    </location>
</feature>